<name>A0AAU7E2V0_9MONO</name>
<keyword evidence="13" id="KW-0325">Glycoprotein</keyword>
<keyword evidence="6" id="KW-1161">Viral attachment to host cell</keyword>
<evidence type="ECO:0000313" key="18">
    <source>
        <dbReference type="EMBL" id="XBH24229.1"/>
    </source>
</evidence>
<keyword evidence="14" id="KW-1160">Virus entry into host cell</keyword>
<keyword evidence="8" id="KW-1043">Host membrane</keyword>
<keyword evidence="7" id="KW-0946">Virion</keyword>
<evidence type="ECO:0000256" key="2">
    <source>
        <dbReference type="ARBA" id="ARBA00004597"/>
    </source>
</evidence>
<evidence type="ECO:0000256" key="17">
    <source>
        <dbReference type="SAM" id="Phobius"/>
    </source>
</evidence>
<sequence length="856" mass="94704">MADYYKAGGIIPPAQKQFKEEGNHKSNVLAYTSLTLGILSVVVLILLNITNITMTIKKDANQGNPTSKPWMTAEQGVKLNDLVESDLIPKTNLINNMVSYQIPTSLTQIYSLIKRDVLQACTPKFDHEGNQCPVHSDPFHSGSFSLINRNSFSRCPDPNNNLGMRESIKMMDYPSFIPGPTKPGGCSRDPSFDLSNKLFAYTHNVVPQGCGYTETTMQYFNIGRVTDVNADMPFFEILTQWYLDDGLNRKSCTVVASDEGAWILCIVTSESEERDYANQGIGRVFIGYLDIYGRRKSWYIDEPEIQFDLPMAAMYFSGGSGVADDGKIYVLIYGGLVTPVSGDVFCDAPGCDNPSQEMCKKASMPKSRSQRQMVNGIFIFDDNPTETPKPIVKIIQPSQNWVGARGRLFKTDYPKIFFIYVSSDSWHSLPKVGVVAVSDEVYLHWVENVAVSRPGPETCMYGNRCPQECLGAPYTDIFPLDSNFEIGISVTLKSYQVNKNPVITLITQNKIISETEVTNDHHGAQYTTTSCFKYSRSLWCLSIVAFEPATVGERAPVPILYKVPVYCKAAGARLTIPVPYFSNGSRPIVVLTKELYPPEVPRIQNPGDFDKLQLSPYHFEKPGTTGAPSTTQRSITHSIQSVSSNQVHQTDPTAPNGATTAPNHPQTNGSSHETGNNPAPTTEPATSAQTTRTTSTPHQDATTTPQTTTTTSTNQKTTSSPGPTSSTHNVTKREITQEDTRDRTGGASESQPNNQGRKDTREMIIVPRKNKIGMETTRRNGGSRVHKNKKAKDTQALSGTIDQSETHQGFWQHVSSYLLPIQSDYYGLEGSGLDDTDFFKPKGVTPIPYNRIMIYQ</sequence>
<keyword evidence="3 15" id="KW-0348">Hemagglutinin</keyword>
<dbReference type="InterPro" id="IPR000665">
    <property type="entry name" value="Hemagglutn/HN"/>
</dbReference>
<feature type="compositionally biased region" description="Polar residues" evidence="16">
    <location>
        <begin position="626"/>
        <end position="677"/>
    </location>
</feature>
<evidence type="ECO:0000256" key="4">
    <source>
        <dbReference type="ARBA" id="ARBA00022581"/>
    </source>
</evidence>
<dbReference type="GO" id="GO:0019031">
    <property type="term" value="C:viral envelope"/>
    <property type="evidence" value="ECO:0007669"/>
    <property type="project" value="UniProtKB-KW"/>
</dbReference>
<evidence type="ECO:0000256" key="6">
    <source>
        <dbReference type="ARBA" id="ARBA00022804"/>
    </source>
</evidence>
<evidence type="ECO:0000256" key="1">
    <source>
        <dbReference type="ARBA" id="ARBA00004208"/>
    </source>
</evidence>
<dbReference type="GO" id="GO:0019062">
    <property type="term" value="P:virion attachment to host cell"/>
    <property type="evidence" value="ECO:0007669"/>
    <property type="project" value="UniProtKB-KW"/>
</dbReference>
<comment type="similarity">
    <text evidence="15">Belongs to the paramyxoviruses hemagglutinin-neuraminidase family.</text>
</comment>
<keyword evidence="10" id="KW-0735">Signal-anchor</keyword>
<accession>A0AAU7E2V0</accession>
<evidence type="ECO:0000256" key="5">
    <source>
        <dbReference type="ARBA" id="ARBA00022692"/>
    </source>
</evidence>
<keyword evidence="12 17" id="KW-0472">Membrane</keyword>
<keyword evidence="11 17" id="KW-1133">Transmembrane helix</keyword>
<evidence type="ECO:0000256" key="13">
    <source>
        <dbReference type="ARBA" id="ARBA00023180"/>
    </source>
</evidence>
<dbReference type="GO" id="GO:0046718">
    <property type="term" value="P:symbiont entry into host cell"/>
    <property type="evidence" value="ECO:0007669"/>
    <property type="project" value="UniProtKB-KW"/>
</dbReference>
<evidence type="ECO:0000256" key="15">
    <source>
        <dbReference type="RuleBase" id="RU004216"/>
    </source>
</evidence>
<reference evidence="18" key="2">
    <citation type="submission" date="2024-02" db="EMBL/GenBank/DDBJ databases">
        <authorList>
            <person name="Hu B."/>
        </authorList>
    </citation>
    <scope>NUCLEOTIDE SEQUENCE</scope>
    <source>
        <strain evidence="18">3A/Kenya/19BR184KID/2019</strain>
    </source>
</reference>
<evidence type="ECO:0000256" key="11">
    <source>
        <dbReference type="ARBA" id="ARBA00022989"/>
    </source>
</evidence>
<dbReference type="SUPFAM" id="SSF50939">
    <property type="entry name" value="Sialidases"/>
    <property type="match status" value="1"/>
</dbReference>
<evidence type="ECO:0000256" key="14">
    <source>
        <dbReference type="ARBA" id="ARBA00023296"/>
    </source>
</evidence>
<keyword evidence="4" id="KW-0945">Host-virus interaction</keyword>
<evidence type="ECO:0000256" key="9">
    <source>
        <dbReference type="ARBA" id="ARBA00022879"/>
    </source>
</evidence>
<evidence type="ECO:0000256" key="8">
    <source>
        <dbReference type="ARBA" id="ARBA00022870"/>
    </source>
</evidence>
<evidence type="ECO:0000256" key="3">
    <source>
        <dbReference type="ARBA" id="ARBA00022546"/>
    </source>
</evidence>
<evidence type="ECO:0000256" key="7">
    <source>
        <dbReference type="ARBA" id="ARBA00022844"/>
    </source>
</evidence>
<dbReference type="GO" id="GO:0055036">
    <property type="term" value="C:virion membrane"/>
    <property type="evidence" value="ECO:0007669"/>
    <property type="project" value="UniProtKB-SubCell"/>
</dbReference>
<dbReference type="GO" id="GO:0033644">
    <property type="term" value="C:host cell membrane"/>
    <property type="evidence" value="ECO:0007669"/>
    <property type="project" value="UniProtKB-SubCell"/>
</dbReference>
<evidence type="ECO:0000256" key="12">
    <source>
        <dbReference type="ARBA" id="ARBA00023136"/>
    </source>
</evidence>
<evidence type="ECO:0000256" key="10">
    <source>
        <dbReference type="ARBA" id="ARBA00022968"/>
    </source>
</evidence>
<dbReference type="Pfam" id="PF00423">
    <property type="entry name" value="HN"/>
    <property type="match status" value="1"/>
</dbReference>
<dbReference type="GO" id="GO:0046789">
    <property type="term" value="F:host cell surface receptor binding"/>
    <property type="evidence" value="ECO:0007669"/>
    <property type="project" value="InterPro"/>
</dbReference>
<feature type="region of interest" description="Disordered" evidence="16">
    <location>
        <begin position="602"/>
        <end position="762"/>
    </location>
</feature>
<protein>
    <submittedName>
        <fullName evidence="18">Hemagglutinin-neuraminidase</fullName>
    </submittedName>
</protein>
<feature type="compositionally biased region" description="Low complexity" evidence="16">
    <location>
        <begin position="678"/>
        <end position="727"/>
    </location>
</feature>
<reference evidence="18" key="1">
    <citation type="journal article" date="2024" name="Microbiome">
        <title>Substantial viral diversity in bats and rodents from East Africa: insights into evolution, recombination, and cocirculation.</title>
        <authorList>
            <person name="Wang D."/>
            <person name="Yang X."/>
            <person name="Ren Z."/>
            <person name="Hu B."/>
            <person name="Zhao H."/>
            <person name="Yang K."/>
            <person name="Shi P."/>
            <person name="Zhang Z."/>
            <person name="Feng Q."/>
            <person name="Nawenja C.V."/>
            <person name="Obanda V."/>
            <person name="Robert K."/>
            <person name="Nalikka B."/>
            <person name="Waruhiu C.N."/>
            <person name="Ochola G.O."/>
            <person name="Onyuok S.O."/>
            <person name="Ochieng H."/>
            <person name="Li B."/>
            <person name="Zhu Y."/>
            <person name="Si H."/>
            <person name="Yin J."/>
            <person name="Kristiansen K."/>
            <person name="Jin X."/>
            <person name="Xu X."/>
            <person name="Xiao M."/>
            <person name="Agwanda B."/>
            <person name="Ommeh S."/>
            <person name="Li J."/>
            <person name="Shi Z.L."/>
        </authorList>
    </citation>
    <scope>NUCLEOTIDE SEQUENCE</scope>
    <source>
        <strain evidence="18">3A/Kenya/19BR184KID/2019</strain>
    </source>
</reference>
<feature type="transmembrane region" description="Helical" evidence="17">
    <location>
        <begin position="28"/>
        <end position="49"/>
    </location>
</feature>
<dbReference type="EMBL" id="PP712039">
    <property type="protein sequence ID" value="XBH24229.1"/>
    <property type="molecule type" value="Viral_cRNA"/>
</dbReference>
<keyword evidence="9 15" id="KW-0261">Viral envelope protein</keyword>
<evidence type="ECO:0000256" key="16">
    <source>
        <dbReference type="SAM" id="MobiDB-lite"/>
    </source>
</evidence>
<comment type="subcellular location">
    <subcellularLocation>
        <location evidence="2">Host membrane</location>
        <topology evidence="2">Single-pass type II membrane protein</topology>
    </subcellularLocation>
    <subcellularLocation>
        <location evidence="1">Virion membrane</location>
        <topology evidence="1">Single-pass type II membrane protein</topology>
    </subcellularLocation>
</comment>
<keyword evidence="5 17" id="KW-0812">Transmembrane</keyword>
<dbReference type="Gene3D" id="2.120.10.10">
    <property type="match status" value="1"/>
</dbReference>
<organism evidence="18">
    <name type="scientific">Lophuromys rat paramyxovirus</name>
    <dbReference type="NCBI Taxonomy" id="3141883"/>
    <lineage>
        <taxon>Viruses</taxon>
        <taxon>Riboviria</taxon>
        <taxon>Orthornavirae</taxon>
        <taxon>Negarnaviricota</taxon>
        <taxon>Haploviricotina</taxon>
        <taxon>Monjiviricetes</taxon>
        <taxon>Mononegavirales</taxon>
        <taxon>Paramyxoviridae</taxon>
    </lineage>
</organism>
<dbReference type="InterPro" id="IPR036278">
    <property type="entry name" value="Sialidase_sf"/>
</dbReference>
<feature type="compositionally biased region" description="Basic and acidic residues" evidence="16">
    <location>
        <begin position="731"/>
        <end position="744"/>
    </location>
</feature>
<proteinExistence type="inferred from homology"/>